<evidence type="ECO:0000313" key="10">
    <source>
        <dbReference type="Proteomes" id="UP000030653"/>
    </source>
</evidence>
<evidence type="ECO:0000256" key="3">
    <source>
        <dbReference type="ARBA" id="ARBA00023015"/>
    </source>
</evidence>
<gene>
    <name evidence="9" type="ORF">DACRYDRAFT_103947</name>
</gene>
<dbReference type="OrthoDB" id="5575144at2759"/>
<feature type="region of interest" description="Disordered" evidence="7">
    <location>
        <begin position="1"/>
        <end position="81"/>
    </location>
</feature>
<evidence type="ECO:0000256" key="6">
    <source>
        <dbReference type="ARBA" id="ARBA00023242"/>
    </source>
</evidence>
<proteinExistence type="predicted"/>
<sequence length="411" mass="43284">MADASPSRSVQTPSKASRAPPNPASSPLSAGHNRNHSRSSNNGNANIPSPVVQHQPQQLPASTPSPIASVHNTTYVPFSPGVAQPQQPSFYFVNQGVGAQDGQEESSQDEGTSSGHSRHASGTSLDGMNVVVHNPPGPPSTTAMPPMVAPTYSYAAVPTIPFYGNAIPGGPPIVPMYPAMPHYIPPAIPSQPTNDQKNKRNQVKNACTNCQRACKKCDDCRPCVRCVKYGIGNQCQDSQRKERKKGVKRGPYKKRDQKMHEAGYPTGSHTVSTPEANVVPGGVTYYATGMQPTYSYYIPQAVQAVQPDGTPAPVGAAPPAAVPYPYPFFGTTYATYTPAPSDGTTTPSYTPVYAVAPPPAADPSSSTPRRNSQDVASSHASPHNGTELMTSPKRRKSSKAKAAAIVTAVAS</sequence>
<feature type="region of interest" description="Disordered" evidence="7">
    <location>
        <begin position="99"/>
        <end position="127"/>
    </location>
</feature>
<keyword evidence="3" id="KW-0805">Transcription regulation</keyword>
<keyword evidence="5" id="KW-0804">Transcription</keyword>
<organism evidence="9 10">
    <name type="scientific">Dacryopinax primogenitus (strain DJM 731)</name>
    <name type="common">Brown rot fungus</name>
    <dbReference type="NCBI Taxonomy" id="1858805"/>
    <lineage>
        <taxon>Eukaryota</taxon>
        <taxon>Fungi</taxon>
        <taxon>Dikarya</taxon>
        <taxon>Basidiomycota</taxon>
        <taxon>Agaricomycotina</taxon>
        <taxon>Dacrymycetes</taxon>
        <taxon>Dacrymycetales</taxon>
        <taxon>Dacrymycetaceae</taxon>
        <taxon>Dacryopinax</taxon>
    </lineage>
</organism>
<feature type="compositionally biased region" description="Polar residues" evidence="7">
    <location>
        <begin position="52"/>
        <end position="76"/>
    </location>
</feature>
<dbReference type="AlphaFoldDB" id="M5GAR0"/>
<keyword evidence="6" id="KW-0539">Nucleus</keyword>
<evidence type="ECO:0000259" key="8">
    <source>
        <dbReference type="PROSITE" id="PS50048"/>
    </source>
</evidence>
<dbReference type="PANTHER" id="PTHR47659">
    <property type="entry name" value="ZN(II)2CYS6 TRANSCRIPTION FACTOR (EUROFUNG)-RELATED"/>
    <property type="match status" value="1"/>
</dbReference>
<evidence type="ECO:0000313" key="9">
    <source>
        <dbReference type="EMBL" id="EJU05460.1"/>
    </source>
</evidence>
<feature type="compositionally biased region" description="Basic residues" evidence="7">
    <location>
        <begin position="241"/>
        <end position="257"/>
    </location>
</feature>
<dbReference type="CDD" id="cd00067">
    <property type="entry name" value="GAL4"/>
    <property type="match status" value="1"/>
</dbReference>
<keyword evidence="2" id="KW-0862">Zinc</keyword>
<dbReference type="HOGENOM" id="CLU_669055_0_0_1"/>
<dbReference type="InterPro" id="IPR050335">
    <property type="entry name" value="ERT1_acuK_gluconeogen_tf"/>
</dbReference>
<keyword evidence="1" id="KW-0479">Metal-binding</keyword>
<dbReference type="EMBL" id="JH795856">
    <property type="protein sequence ID" value="EJU05460.1"/>
    <property type="molecule type" value="Genomic_DNA"/>
</dbReference>
<feature type="region of interest" description="Disordered" evidence="7">
    <location>
        <begin position="347"/>
        <end position="411"/>
    </location>
</feature>
<dbReference type="GO" id="GO:0008270">
    <property type="term" value="F:zinc ion binding"/>
    <property type="evidence" value="ECO:0007669"/>
    <property type="project" value="InterPro"/>
</dbReference>
<feature type="compositionally biased region" description="Polar residues" evidence="7">
    <location>
        <begin position="109"/>
        <end position="126"/>
    </location>
</feature>
<dbReference type="GeneID" id="63682910"/>
<dbReference type="GO" id="GO:0000981">
    <property type="term" value="F:DNA-binding transcription factor activity, RNA polymerase II-specific"/>
    <property type="evidence" value="ECO:0007669"/>
    <property type="project" value="InterPro"/>
</dbReference>
<accession>M5GAR0</accession>
<evidence type="ECO:0000256" key="4">
    <source>
        <dbReference type="ARBA" id="ARBA00023125"/>
    </source>
</evidence>
<keyword evidence="4" id="KW-0238">DNA-binding</keyword>
<name>M5GAR0_DACPD</name>
<evidence type="ECO:0000256" key="5">
    <source>
        <dbReference type="ARBA" id="ARBA00023163"/>
    </source>
</evidence>
<evidence type="ECO:0000256" key="7">
    <source>
        <dbReference type="SAM" id="MobiDB-lite"/>
    </source>
</evidence>
<reference evidence="9 10" key="1">
    <citation type="journal article" date="2012" name="Science">
        <title>The Paleozoic origin of enzymatic lignin decomposition reconstructed from 31 fungal genomes.</title>
        <authorList>
            <person name="Floudas D."/>
            <person name="Binder M."/>
            <person name="Riley R."/>
            <person name="Barry K."/>
            <person name="Blanchette R.A."/>
            <person name="Henrissat B."/>
            <person name="Martinez A.T."/>
            <person name="Otillar R."/>
            <person name="Spatafora J.W."/>
            <person name="Yadav J.S."/>
            <person name="Aerts A."/>
            <person name="Benoit I."/>
            <person name="Boyd A."/>
            <person name="Carlson A."/>
            <person name="Copeland A."/>
            <person name="Coutinho P.M."/>
            <person name="de Vries R.P."/>
            <person name="Ferreira P."/>
            <person name="Findley K."/>
            <person name="Foster B."/>
            <person name="Gaskell J."/>
            <person name="Glotzer D."/>
            <person name="Gorecki P."/>
            <person name="Heitman J."/>
            <person name="Hesse C."/>
            <person name="Hori C."/>
            <person name="Igarashi K."/>
            <person name="Jurgens J.A."/>
            <person name="Kallen N."/>
            <person name="Kersten P."/>
            <person name="Kohler A."/>
            <person name="Kuees U."/>
            <person name="Kumar T.K.A."/>
            <person name="Kuo A."/>
            <person name="LaButti K."/>
            <person name="Larrondo L.F."/>
            <person name="Lindquist E."/>
            <person name="Ling A."/>
            <person name="Lombard V."/>
            <person name="Lucas S."/>
            <person name="Lundell T."/>
            <person name="Martin R."/>
            <person name="McLaughlin D.J."/>
            <person name="Morgenstern I."/>
            <person name="Morin E."/>
            <person name="Murat C."/>
            <person name="Nagy L.G."/>
            <person name="Nolan M."/>
            <person name="Ohm R.A."/>
            <person name="Patyshakuliyeva A."/>
            <person name="Rokas A."/>
            <person name="Ruiz-Duenas F.J."/>
            <person name="Sabat G."/>
            <person name="Salamov A."/>
            <person name="Samejima M."/>
            <person name="Schmutz J."/>
            <person name="Slot J.C."/>
            <person name="St John F."/>
            <person name="Stenlid J."/>
            <person name="Sun H."/>
            <person name="Sun S."/>
            <person name="Syed K."/>
            <person name="Tsang A."/>
            <person name="Wiebenga A."/>
            <person name="Young D."/>
            <person name="Pisabarro A."/>
            <person name="Eastwood D.C."/>
            <person name="Martin F."/>
            <person name="Cullen D."/>
            <person name="Grigoriev I.V."/>
            <person name="Hibbett D.S."/>
        </authorList>
    </citation>
    <scope>NUCLEOTIDE SEQUENCE [LARGE SCALE GENOMIC DNA]</scope>
    <source>
        <strain evidence="9 10">DJM-731 SS1</strain>
    </source>
</reference>
<dbReference type="InterPro" id="IPR001138">
    <property type="entry name" value="Zn2Cys6_DnaBD"/>
</dbReference>
<dbReference type="PANTHER" id="PTHR47659:SF7">
    <property type="entry name" value="FUNGAL TRANSCRIPTIONAL REGULATORY PROTEIN, N-TERMINAL DOMAIN-CONTAINING PROTEIN"/>
    <property type="match status" value="1"/>
</dbReference>
<dbReference type="STRING" id="1858805.M5GAR0"/>
<feature type="compositionally biased region" description="Polar residues" evidence="7">
    <location>
        <begin position="369"/>
        <end position="389"/>
    </location>
</feature>
<dbReference type="Proteomes" id="UP000030653">
    <property type="component" value="Unassembled WGS sequence"/>
</dbReference>
<dbReference type="GO" id="GO:0003677">
    <property type="term" value="F:DNA binding"/>
    <property type="evidence" value="ECO:0007669"/>
    <property type="project" value="UniProtKB-KW"/>
</dbReference>
<dbReference type="RefSeq" id="XP_040632354.1">
    <property type="nucleotide sequence ID" value="XM_040767848.1"/>
</dbReference>
<feature type="domain" description="Zn(2)-C6 fungal-type" evidence="8">
    <location>
        <begin position="206"/>
        <end position="235"/>
    </location>
</feature>
<feature type="compositionally biased region" description="Polar residues" evidence="7">
    <location>
        <begin position="1"/>
        <end position="12"/>
    </location>
</feature>
<evidence type="ECO:0000256" key="1">
    <source>
        <dbReference type="ARBA" id="ARBA00022723"/>
    </source>
</evidence>
<dbReference type="OMA" id="PGMVYAY"/>
<dbReference type="PROSITE" id="PS50048">
    <property type="entry name" value="ZN2_CY6_FUNGAL_2"/>
    <property type="match status" value="1"/>
</dbReference>
<protein>
    <recommendedName>
        <fullName evidence="8">Zn(2)-C6 fungal-type domain-containing protein</fullName>
    </recommendedName>
</protein>
<feature type="region of interest" description="Disordered" evidence="7">
    <location>
        <begin position="235"/>
        <end position="275"/>
    </location>
</feature>
<evidence type="ECO:0000256" key="2">
    <source>
        <dbReference type="ARBA" id="ARBA00022833"/>
    </source>
</evidence>
<feature type="compositionally biased region" description="Low complexity" evidence="7">
    <location>
        <begin position="13"/>
        <end position="46"/>
    </location>
</feature>
<keyword evidence="10" id="KW-1185">Reference proteome</keyword>